<evidence type="ECO:0000256" key="8">
    <source>
        <dbReference type="SAM" id="SignalP"/>
    </source>
</evidence>
<dbReference type="PANTHER" id="PTHR35789">
    <property type="entry name" value="SPORE GERMINATION PROTEIN B3"/>
    <property type="match status" value="1"/>
</dbReference>
<feature type="signal peptide" evidence="8">
    <location>
        <begin position="1"/>
        <end position="20"/>
    </location>
</feature>
<comment type="subcellular location">
    <subcellularLocation>
        <location evidence="1">Membrane</location>
        <topology evidence="1">Lipid-anchor</topology>
    </subcellularLocation>
</comment>
<keyword evidence="3" id="KW-0309">Germination</keyword>
<organism evidence="11 12">
    <name type="scientific">Alteribacter keqinensis</name>
    <dbReference type="NCBI Taxonomy" id="2483800"/>
    <lineage>
        <taxon>Bacteria</taxon>
        <taxon>Bacillati</taxon>
        <taxon>Bacillota</taxon>
        <taxon>Bacilli</taxon>
        <taxon>Bacillales</taxon>
        <taxon>Bacillaceae</taxon>
        <taxon>Alteribacter</taxon>
    </lineage>
</organism>
<dbReference type="Pfam" id="PF05504">
    <property type="entry name" value="Spore_GerAC"/>
    <property type="match status" value="1"/>
</dbReference>
<dbReference type="InterPro" id="IPR008844">
    <property type="entry name" value="Spore_GerAC-like"/>
</dbReference>
<evidence type="ECO:0000256" key="5">
    <source>
        <dbReference type="ARBA" id="ARBA00023136"/>
    </source>
</evidence>
<evidence type="ECO:0000256" key="1">
    <source>
        <dbReference type="ARBA" id="ARBA00004635"/>
    </source>
</evidence>
<comment type="caution">
    <text evidence="11">The sequence shown here is derived from an EMBL/GenBank/DDBJ whole genome shotgun (WGS) entry which is preliminary data.</text>
</comment>
<dbReference type="GO" id="GO:0016020">
    <property type="term" value="C:membrane"/>
    <property type="evidence" value="ECO:0007669"/>
    <property type="project" value="UniProtKB-SubCell"/>
</dbReference>
<evidence type="ECO:0000256" key="3">
    <source>
        <dbReference type="ARBA" id="ARBA00022544"/>
    </source>
</evidence>
<proteinExistence type="inferred from homology"/>
<dbReference type="OrthoDB" id="2380468at2"/>
<dbReference type="PANTHER" id="PTHR35789:SF1">
    <property type="entry name" value="SPORE GERMINATION PROTEIN B3"/>
    <property type="match status" value="1"/>
</dbReference>
<evidence type="ECO:0000259" key="10">
    <source>
        <dbReference type="Pfam" id="PF25198"/>
    </source>
</evidence>
<keyword evidence="4 8" id="KW-0732">Signal</keyword>
<dbReference type="GO" id="GO:0009847">
    <property type="term" value="P:spore germination"/>
    <property type="evidence" value="ECO:0007669"/>
    <property type="project" value="InterPro"/>
</dbReference>
<reference evidence="11 12" key="1">
    <citation type="submission" date="2018-10" db="EMBL/GenBank/DDBJ databases">
        <title>Bacillus Keqinensis sp. nov., a moderately halophilic bacterium isolated from a saline-alkaline lake.</title>
        <authorList>
            <person name="Wang H."/>
        </authorList>
    </citation>
    <scope>NUCLEOTIDE SEQUENCE [LARGE SCALE GENOMIC DNA]</scope>
    <source>
        <strain evidence="11 12">KQ-3</strain>
    </source>
</reference>
<evidence type="ECO:0000259" key="9">
    <source>
        <dbReference type="Pfam" id="PF05504"/>
    </source>
</evidence>
<keyword evidence="12" id="KW-1185">Reference proteome</keyword>
<dbReference type="InterPro" id="IPR057336">
    <property type="entry name" value="GerAC_N"/>
</dbReference>
<dbReference type="Pfam" id="PF25198">
    <property type="entry name" value="Spore_GerAC_N"/>
    <property type="match status" value="1"/>
</dbReference>
<evidence type="ECO:0000256" key="7">
    <source>
        <dbReference type="ARBA" id="ARBA00023288"/>
    </source>
</evidence>
<evidence type="ECO:0000256" key="4">
    <source>
        <dbReference type="ARBA" id="ARBA00022729"/>
    </source>
</evidence>
<evidence type="ECO:0000313" key="11">
    <source>
        <dbReference type="EMBL" id="RNA67946.1"/>
    </source>
</evidence>
<dbReference type="PROSITE" id="PS51257">
    <property type="entry name" value="PROKAR_LIPOPROTEIN"/>
    <property type="match status" value="1"/>
</dbReference>
<dbReference type="Gene3D" id="3.30.300.210">
    <property type="entry name" value="Nutrient germinant receptor protein C, domain 3"/>
    <property type="match status" value="1"/>
</dbReference>
<keyword evidence="6" id="KW-0564">Palmitate</keyword>
<sequence>MKLRIITNVLLLCLSCLTLGGCWDSKELEGQYYIHSIGVDYVDEKYVVYGQIINFAGGGEDGDSGGTIGNQHENVSIAKGTGESVVAAIHNLYVSTQRRIYWGHLSSVVFHERVMGEAFKNVLDDFSRYYEIRPTLWMFITSDPVNEILGTFPVMQTSILYSFLGEPGESYEQSSRVQPIRKSRFEAELYEPGRTVSLPSVNIVRKKWYDPLDYGNNLSLNKAGFLTKDSYKGSLAGADINGLVYIDDEAGRNATILRKNDRPVVTEIVTDPKLKVVPEITGDSVAFSIELAVTATVIEITEEVDEQFLIENTEKVVEGHIRRTFEKGVEIGADIYNLSHSLYRKDPEKWREFTNEAGELELTKDLLTEINVEATIIHSGAEKLHLNKK</sequence>
<accession>A0A3M7TQM5</accession>
<dbReference type="RefSeq" id="WP_122899859.1">
    <property type="nucleotide sequence ID" value="NZ_RHIB01000002.1"/>
</dbReference>
<dbReference type="EMBL" id="RHIB01000002">
    <property type="protein sequence ID" value="RNA67946.1"/>
    <property type="molecule type" value="Genomic_DNA"/>
</dbReference>
<evidence type="ECO:0000256" key="2">
    <source>
        <dbReference type="ARBA" id="ARBA00007886"/>
    </source>
</evidence>
<dbReference type="InterPro" id="IPR046953">
    <property type="entry name" value="Spore_GerAC-like_C"/>
</dbReference>
<dbReference type="Proteomes" id="UP000278746">
    <property type="component" value="Unassembled WGS sequence"/>
</dbReference>
<feature type="chain" id="PRO_5038851782" evidence="8">
    <location>
        <begin position="21"/>
        <end position="389"/>
    </location>
</feature>
<feature type="domain" description="Spore germination GerAC-like C-terminal" evidence="9">
    <location>
        <begin position="225"/>
        <end position="380"/>
    </location>
</feature>
<evidence type="ECO:0000313" key="12">
    <source>
        <dbReference type="Proteomes" id="UP000278746"/>
    </source>
</evidence>
<keyword evidence="5" id="KW-0472">Membrane</keyword>
<keyword evidence="7" id="KW-0449">Lipoprotein</keyword>
<dbReference type="InterPro" id="IPR038501">
    <property type="entry name" value="Spore_GerAC_C_sf"/>
</dbReference>
<protein>
    <submittedName>
        <fullName evidence="11">Ger(X)C family spore germination protein</fullName>
    </submittedName>
</protein>
<dbReference type="NCBIfam" id="TIGR02887">
    <property type="entry name" value="spore_ger_x_C"/>
    <property type="match status" value="1"/>
</dbReference>
<gene>
    <name evidence="11" type="ORF">EBO34_14730</name>
</gene>
<evidence type="ECO:0000256" key="6">
    <source>
        <dbReference type="ARBA" id="ARBA00023139"/>
    </source>
</evidence>
<name>A0A3M7TQM5_9BACI</name>
<comment type="similarity">
    <text evidence="2">Belongs to the GerABKC lipoprotein family.</text>
</comment>
<feature type="domain" description="Spore germination protein N-terminal" evidence="10">
    <location>
        <begin position="24"/>
        <end position="202"/>
    </location>
</feature>
<dbReference type="AlphaFoldDB" id="A0A3M7TQM5"/>